<dbReference type="SUPFAM" id="SSF51197">
    <property type="entry name" value="Clavaminate synthase-like"/>
    <property type="match status" value="1"/>
</dbReference>
<feature type="region of interest" description="Disordered" evidence="2">
    <location>
        <begin position="90"/>
        <end position="132"/>
    </location>
</feature>
<dbReference type="Gene3D" id="2.60.120.590">
    <property type="entry name" value="Alpha-ketoglutarate-dependent dioxygenase AlkB-like"/>
    <property type="match status" value="1"/>
</dbReference>
<protein>
    <recommendedName>
        <fullName evidence="3">Fe2OG dioxygenase domain-containing protein</fullName>
    </recommendedName>
</protein>
<comment type="caution">
    <text evidence="4">The sequence shown here is derived from an EMBL/GenBank/DDBJ whole genome shotgun (WGS) entry which is preliminary data.</text>
</comment>
<organism evidence="4 5">
    <name type="scientific">Elliptochloris bilobata</name>
    <dbReference type="NCBI Taxonomy" id="381761"/>
    <lineage>
        <taxon>Eukaryota</taxon>
        <taxon>Viridiplantae</taxon>
        <taxon>Chlorophyta</taxon>
        <taxon>core chlorophytes</taxon>
        <taxon>Trebouxiophyceae</taxon>
        <taxon>Trebouxiophyceae incertae sedis</taxon>
        <taxon>Elliptochloris clade</taxon>
        <taxon>Elliptochloris</taxon>
    </lineage>
</organism>
<sequence length="383" mass="41013">MDCPSSAKRCDGVSRTCTTCETMSWMQRTQLGTRGSAPSDPVRLWMRHCVALFRSSTGFFAGLSSHATHPCSASSLAGPSPAGLLGLGHPMSTPRHEQRAELSSAARPAYSNPGTAEPAIGPPKGVGLGVRHNKRAPRPTVAEALMGTAARDKALGSARAPKGSASKRPREPRLLPAGTTALPGRSAGEPGGEVTFAPAAFSPAEAQRLLKCLQTEVGWMHKEVMVMGRLVMQPRLVAYQADHASLAYTYSRLTLSPDAWSPAVLAIKERMEVLAGARFNSCLLNLYRDGRDAMGWHSDNESLYGPAPTIGSASFGARRDFVLRWNADPNVKWRAQLGAGDLLVMHGDLQAHWMHALPKRAGVPGPRVNLTFRQIVHPEAPPA</sequence>
<evidence type="ECO:0000256" key="2">
    <source>
        <dbReference type="SAM" id="MobiDB-lite"/>
    </source>
</evidence>
<dbReference type="PANTHER" id="PTHR31212">
    <property type="entry name" value="ALPHA-KETOGLUTARATE-DEPENDENT DIOXYGENASE ALKB HOMOLOG 3"/>
    <property type="match status" value="1"/>
</dbReference>
<comment type="similarity">
    <text evidence="1">Belongs to the alkB family.</text>
</comment>
<dbReference type="GO" id="GO:0006307">
    <property type="term" value="P:DNA alkylation repair"/>
    <property type="evidence" value="ECO:0007669"/>
    <property type="project" value="InterPro"/>
</dbReference>
<dbReference type="Proteomes" id="UP001445335">
    <property type="component" value="Unassembled WGS sequence"/>
</dbReference>
<reference evidence="4 5" key="1">
    <citation type="journal article" date="2024" name="Nat. Commun.">
        <title>Phylogenomics reveals the evolutionary origins of lichenization in chlorophyte algae.</title>
        <authorList>
            <person name="Puginier C."/>
            <person name="Libourel C."/>
            <person name="Otte J."/>
            <person name="Skaloud P."/>
            <person name="Haon M."/>
            <person name="Grisel S."/>
            <person name="Petersen M."/>
            <person name="Berrin J.G."/>
            <person name="Delaux P.M."/>
            <person name="Dal Grande F."/>
            <person name="Keller J."/>
        </authorList>
    </citation>
    <scope>NUCLEOTIDE SEQUENCE [LARGE SCALE GENOMIC DNA]</scope>
    <source>
        <strain evidence="4 5">SAG 245.80</strain>
    </source>
</reference>
<evidence type="ECO:0000313" key="5">
    <source>
        <dbReference type="Proteomes" id="UP001445335"/>
    </source>
</evidence>
<keyword evidence="5" id="KW-1185">Reference proteome</keyword>
<dbReference type="AlphaFoldDB" id="A0AAW1SL22"/>
<accession>A0AAW1SL22</accession>
<evidence type="ECO:0000256" key="1">
    <source>
        <dbReference type="ARBA" id="ARBA00007879"/>
    </source>
</evidence>
<dbReference type="InterPro" id="IPR005123">
    <property type="entry name" value="Oxoglu/Fe-dep_dioxygenase_dom"/>
</dbReference>
<proteinExistence type="inferred from homology"/>
<feature type="domain" description="Fe2OG dioxygenase" evidence="3">
    <location>
        <begin position="278"/>
        <end position="376"/>
    </location>
</feature>
<dbReference type="GO" id="GO:0051213">
    <property type="term" value="F:dioxygenase activity"/>
    <property type="evidence" value="ECO:0007669"/>
    <property type="project" value="InterPro"/>
</dbReference>
<feature type="region of interest" description="Disordered" evidence="2">
    <location>
        <begin position="151"/>
        <end position="190"/>
    </location>
</feature>
<dbReference type="EMBL" id="JALJOU010000001">
    <property type="protein sequence ID" value="KAK9846571.1"/>
    <property type="molecule type" value="Genomic_DNA"/>
</dbReference>
<gene>
    <name evidence="4" type="ORF">WJX81_006805</name>
</gene>
<dbReference type="InterPro" id="IPR027450">
    <property type="entry name" value="AlkB-like"/>
</dbReference>
<dbReference type="PROSITE" id="PS51471">
    <property type="entry name" value="FE2OG_OXY"/>
    <property type="match status" value="1"/>
</dbReference>
<name>A0AAW1SL22_9CHLO</name>
<evidence type="ECO:0000313" key="4">
    <source>
        <dbReference type="EMBL" id="KAK9846571.1"/>
    </source>
</evidence>
<evidence type="ECO:0000259" key="3">
    <source>
        <dbReference type="PROSITE" id="PS51471"/>
    </source>
</evidence>
<dbReference type="Pfam" id="PF13532">
    <property type="entry name" value="2OG-FeII_Oxy_2"/>
    <property type="match status" value="1"/>
</dbReference>
<dbReference type="InterPro" id="IPR037151">
    <property type="entry name" value="AlkB-like_sf"/>
</dbReference>
<dbReference type="PANTHER" id="PTHR31212:SF4">
    <property type="entry name" value="ALPHA-KETOGLUTARATE-DEPENDENT DIOXYGENASE ALKB HOMOLOG 3"/>
    <property type="match status" value="1"/>
</dbReference>
<dbReference type="InterPro" id="IPR032854">
    <property type="entry name" value="ALKBH3"/>
</dbReference>